<protein>
    <submittedName>
        <fullName evidence="1">Uncharacterized protein</fullName>
    </submittedName>
</protein>
<evidence type="ECO:0000313" key="1">
    <source>
        <dbReference type="EMBL" id="AGY47056.1"/>
    </source>
</evidence>
<dbReference type="EMBL" id="KF669649">
    <property type="protein sequence ID" value="AGY47056.1"/>
    <property type="molecule type" value="Genomic_DNA"/>
</dbReference>
<keyword evidence="2" id="KW-1185">Reference proteome</keyword>
<dbReference type="KEGG" id="vg:17526725"/>
<name>U5PTJ5_9CAUD</name>
<dbReference type="GeneID" id="17526725"/>
<organism evidence="1 2">
    <name type="scientific">Bacillus phage CampHawk</name>
    <dbReference type="NCBI Taxonomy" id="1406783"/>
    <lineage>
        <taxon>Viruses</taxon>
        <taxon>Duplodnaviria</taxon>
        <taxon>Heunggongvirae</taxon>
        <taxon>Uroviricota</taxon>
        <taxon>Caudoviricetes</taxon>
        <taxon>Herelleviridae</taxon>
        <taxon>Spounavirinae</taxon>
        <taxon>Okubovirus</taxon>
        <taxon>Okubovirus camphawk</taxon>
    </lineage>
</organism>
<reference evidence="1 2" key="1">
    <citation type="journal article" date="2013" name="Genome Announc.">
        <title>Complete Genome of Bacillus subtilis Myophage CampHawk.</title>
        <authorList>
            <person name="Ritz M.P."/>
            <person name="Perl A.L."/>
            <person name="Colquhoun J.M."/>
            <person name="Chamakura K.R."/>
            <person name="Kuty Everett G.F."/>
        </authorList>
    </citation>
    <scope>NUCLEOTIDE SEQUENCE [LARGE SCALE GENOMIC DNA]</scope>
</reference>
<dbReference type="RefSeq" id="YP_008770112.1">
    <property type="nucleotide sequence ID" value="NC_022761.1"/>
</dbReference>
<accession>U5PTJ5</accession>
<evidence type="ECO:0000313" key="2">
    <source>
        <dbReference type="Proteomes" id="UP000017646"/>
    </source>
</evidence>
<proteinExistence type="predicted"/>
<dbReference type="Proteomes" id="UP000017646">
    <property type="component" value="Segment"/>
</dbReference>
<gene>
    <name evidence="1" type="ORF">CampHawk_178</name>
</gene>
<sequence>MDASQVDNPKLKGFLSRL</sequence>